<reference evidence="2" key="1">
    <citation type="submission" date="2016-10" db="EMBL/GenBank/DDBJ databases">
        <authorList>
            <person name="Varghese N."/>
            <person name="Submissions S."/>
        </authorList>
    </citation>
    <scope>NUCLEOTIDE SEQUENCE [LARGE SCALE GENOMIC DNA]</scope>
    <source>
        <strain evidence="2">DSM 25730</strain>
    </source>
</reference>
<gene>
    <name evidence="1" type="ORF">SAMN04487987_11175</name>
</gene>
<dbReference type="Proteomes" id="UP000199439">
    <property type="component" value="Unassembled WGS sequence"/>
</dbReference>
<evidence type="ECO:0000313" key="1">
    <source>
        <dbReference type="EMBL" id="SFD37934.1"/>
    </source>
</evidence>
<dbReference type="OrthoDB" id="1449138at2"/>
<name>A0A1I1RU85_9FLAO</name>
<sequence>MKLFKEHIVFKLLTVVLVLTLLIPAAVKFAHVFEHHNHKVCLGENSTHIHEVDLDCEFQKFSITHHFKLTVEFIEFFKTLTPTCNFNVTYKFLNNYRPLSFSLRGPPALV</sequence>
<organism evidence="1 2">
    <name type="scientific">Algibacter pectinivorans</name>
    <dbReference type="NCBI Taxonomy" id="870482"/>
    <lineage>
        <taxon>Bacteria</taxon>
        <taxon>Pseudomonadati</taxon>
        <taxon>Bacteroidota</taxon>
        <taxon>Flavobacteriia</taxon>
        <taxon>Flavobacteriales</taxon>
        <taxon>Flavobacteriaceae</taxon>
        <taxon>Algibacter</taxon>
    </lineage>
</organism>
<accession>A0A1I1RU85</accession>
<protein>
    <submittedName>
        <fullName evidence="1">Uncharacterized protein</fullName>
    </submittedName>
</protein>
<proteinExistence type="predicted"/>
<evidence type="ECO:0000313" key="2">
    <source>
        <dbReference type="Proteomes" id="UP000199439"/>
    </source>
</evidence>
<keyword evidence="2" id="KW-1185">Reference proteome</keyword>
<dbReference type="EMBL" id="FOMI01000011">
    <property type="protein sequence ID" value="SFD37934.1"/>
    <property type="molecule type" value="Genomic_DNA"/>
</dbReference>
<dbReference type="STRING" id="870482.SAMN04487987_11175"/>
<dbReference type="RefSeq" id="WP_092853487.1">
    <property type="nucleotide sequence ID" value="NZ_FOMI01000011.1"/>
</dbReference>
<dbReference type="AlphaFoldDB" id="A0A1I1RU85"/>